<dbReference type="InterPro" id="IPR016163">
    <property type="entry name" value="Ald_DH_C"/>
</dbReference>
<evidence type="ECO:0000256" key="2">
    <source>
        <dbReference type="ARBA" id="ARBA00012884"/>
    </source>
</evidence>
<evidence type="ECO:0000313" key="10">
    <source>
        <dbReference type="EMBL" id="TLS66688.1"/>
    </source>
</evidence>
<comment type="catalytic activity">
    <reaction evidence="5">
        <text>L-glutamate 5-semialdehyde + NAD(+) + H2O = L-glutamate + NADH + 2 H(+)</text>
        <dbReference type="Rhea" id="RHEA:30235"/>
        <dbReference type="ChEBI" id="CHEBI:15377"/>
        <dbReference type="ChEBI" id="CHEBI:15378"/>
        <dbReference type="ChEBI" id="CHEBI:29985"/>
        <dbReference type="ChEBI" id="CHEBI:57540"/>
        <dbReference type="ChEBI" id="CHEBI:57945"/>
        <dbReference type="ChEBI" id="CHEBI:58066"/>
        <dbReference type="EC" id="1.2.1.88"/>
    </reaction>
</comment>
<feature type="domain" description="Proline utilization A N-terminal" evidence="9">
    <location>
        <begin position="13"/>
        <end position="116"/>
    </location>
</feature>
<dbReference type="Pfam" id="PF00171">
    <property type="entry name" value="Aldedh"/>
    <property type="match status" value="1"/>
</dbReference>
<dbReference type="Gene3D" id="3.40.605.10">
    <property type="entry name" value="Aldehyde Dehydrogenase, Chain A, domain 1"/>
    <property type="match status" value="1"/>
</dbReference>
<feature type="active site" evidence="6">
    <location>
        <position position="718"/>
    </location>
</feature>
<dbReference type="PROSITE" id="PS00070">
    <property type="entry name" value="ALDEHYDE_DEHYDR_CYS"/>
    <property type="match status" value="1"/>
</dbReference>
<evidence type="ECO:0000313" key="11">
    <source>
        <dbReference type="Proteomes" id="UP000306585"/>
    </source>
</evidence>
<dbReference type="SUPFAM" id="SSF51730">
    <property type="entry name" value="FAD-linked oxidoreductase"/>
    <property type="match status" value="1"/>
</dbReference>
<dbReference type="InterPro" id="IPR016162">
    <property type="entry name" value="Ald_DH_N"/>
</dbReference>
<dbReference type="InterPro" id="IPR029041">
    <property type="entry name" value="FAD-linked_oxidoreductase-like"/>
</dbReference>
<sequence>MLPSPEQDHSAGGEFLHRLETEPPHGSRVEQHLLQLAAAACQNRELLTAILRFVDVLPALESNRAIAEHLGRYFAHISTPLPPLLKRILRHADHGLLPLLTAPLVRTLASQLGQRFIACSNAQQALATLTRLHQNGRQCSLDLLGEQVLSEQEADQHAAQYLSLIQTLAPELTRSGIPLHLSLKVSSFDSQLSPEAASASVARIVTRLTPIVAAVRAHGGVLILDMEHYETREITLSVLRTLLTQFTGFHGLGIAMQAYLIDCEEELTRLIDWAETGNHRLHIRLVRGAYWDREVTVAIQNGWPIPVWPDKAQTDASFARCLKLLMSRHPVVHPAIATHNRASIALALELIRSHHLARDAYEFQMLYGMGEQIQHVLVAMQQPLTIYTPVGEIVPGMAYLVRRILENSANESLLSDILRTEESPHRETDTAAPKTGLFARQPPWRFCSESERTGLGEAIRNLHADAGWHRPMLIDGCAVQSDRQIVSRNPSAPDEMIGTVAAATLRHADLAVEAATAALPGWSAEGVEVRAGILRRAATLFAAQRLQLTALEILEAGKTWREADADVCEAIDFLHYYADCAESMAAGHCFDVIGERNRYQYRPCGVAAIIPPWNFPLAIATGMTAAALVTGNTVVLKPASDTPLLAGELVQLLHQAGVPGGALHYLPGHGSEVGEHLVKHPDIHLIAFTGSLEVGLHINQVAAEQAATGGHIKRIICELGGKNAIIVDDDADIDAAIAGIMASAFGYSGQKCSACSRVIIVGHHYERVIERLALATGSLITGAAEQPETSLGPVISITAANRIRAVIEDARTRLRPVVIRQPAPGPCFVGPAIFADVPADDPLAQEEIFGPVLAITAAATFAEAIRLANHSRYALTGGVYSRHPEHLAMAEREFAAGNLYLNRTITGALVGRQPFGGFKLSGTGYKAGGPDYLLQYVQARHISENTTRHGFTPANRDH</sequence>
<comment type="pathway">
    <text evidence="1">Amino-acid degradation; L-proline degradation into L-glutamate; L-glutamate from L-proline: step 2/2.</text>
</comment>
<dbReference type="EMBL" id="VBRY01000008">
    <property type="protein sequence ID" value="TLS66688.1"/>
    <property type="molecule type" value="Genomic_DNA"/>
</dbReference>
<accession>A0A5R9GLX3</accession>
<feature type="domain" description="Aldehyde dehydrogenase" evidence="7">
    <location>
        <begin position="482"/>
        <end position="942"/>
    </location>
</feature>
<comment type="caution">
    <text evidence="10">The sequence shown here is derived from an EMBL/GenBank/DDBJ whole genome shotgun (WGS) entry which is preliminary data.</text>
</comment>
<feature type="active site" evidence="6">
    <location>
        <position position="752"/>
    </location>
</feature>
<dbReference type="PANTHER" id="PTHR42862">
    <property type="entry name" value="DELTA-1-PYRROLINE-5-CARBOXYLATE DEHYDROGENASE 1, ISOFORM A-RELATED"/>
    <property type="match status" value="1"/>
</dbReference>
<keyword evidence="3" id="KW-0560">Oxidoreductase</keyword>
<dbReference type="InterPro" id="IPR016160">
    <property type="entry name" value="Ald_DH_CS_CYS"/>
</dbReference>
<gene>
    <name evidence="10" type="ORF">FEF65_09185</name>
</gene>
<dbReference type="Gene3D" id="3.20.20.220">
    <property type="match status" value="1"/>
</dbReference>
<keyword evidence="11" id="KW-1185">Reference proteome</keyword>
<evidence type="ECO:0000259" key="8">
    <source>
        <dbReference type="Pfam" id="PF01619"/>
    </source>
</evidence>
<evidence type="ECO:0000256" key="4">
    <source>
        <dbReference type="ARBA" id="ARBA00023027"/>
    </source>
</evidence>
<organism evidence="10 11">
    <name type="scientific">Mariprofundus erugo</name>
    <dbReference type="NCBI Taxonomy" id="2528639"/>
    <lineage>
        <taxon>Bacteria</taxon>
        <taxon>Pseudomonadati</taxon>
        <taxon>Pseudomonadota</taxon>
        <taxon>Candidatius Mariprofundia</taxon>
        <taxon>Mariprofundales</taxon>
        <taxon>Mariprofundaceae</taxon>
        <taxon>Mariprofundus</taxon>
    </lineage>
</organism>
<feature type="domain" description="Proline dehydrogenase" evidence="8">
    <location>
        <begin position="125"/>
        <end position="414"/>
    </location>
</feature>
<dbReference type="RefSeq" id="WP_138239517.1">
    <property type="nucleotide sequence ID" value="NZ_VBRY01000008.1"/>
</dbReference>
<evidence type="ECO:0000259" key="7">
    <source>
        <dbReference type="Pfam" id="PF00171"/>
    </source>
</evidence>
<dbReference type="PANTHER" id="PTHR42862:SF1">
    <property type="entry name" value="DELTA-1-PYRROLINE-5-CARBOXYLATE DEHYDROGENASE 2, ISOFORM A-RELATED"/>
    <property type="match status" value="1"/>
</dbReference>
<dbReference type="PIRSF" id="PIRSF000197">
    <property type="entry name" value="Bifunct_PutA"/>
    <property type="match status" value="1"/>
</dbReference>
<dbReference type="InterPro" id="IPR041514">
    <property type="entry name" value="PutA_N"/>
</dbReference>
<dbReference type="EC" id="1.2.1.88" evidence="2"/>
<dbReference type="SUPFAM" id="SSF53720">
    <property type="entry name" value="ALDH-like"/>
    <property type="match status" value="1"/>
</dbReference>
<dbReference type="GO" id="GO:0009898">
    <property type="term" value="C:cytoplasmic side of plasma membrane"/>
    <property type="evidence" value="ECO:0007669"/>
    <property type="project" value="TreeGrafter"/>
</dbReference>
<proteinExistence type="predicted"/>
<evidence type="ECO:0000256" key="1">
    <source>
        <dbReference type="ARBA" id="ARBA00004786"/>
    </source>
</evidence>
<dbReference type="Gene3D" id="3.40.309.10">
    <property type="entry name" value="Aldehyde Dehydrogenase, Chain A, domain 2"/>
    <property type="match status" value="1"/>
</dbReference>
<dbReference type="FunFam" id="3.40.309.10:FF:000005">
    <property type="entry name" value="1-pyrroline-5-carboxylate dehydrogenase 1"/>
    <property type="match status" value="1"/>
</dbReference>
<evidence type="ECO:0000256" key="5">
    <source>
        <dbReference type="ARBA" id="ARBA00048142"/>
    </source>
</evidence>
<dbReference type="InterPro" id="IPR016161">
    <property type="entry name" value="Ald_DH/histidinol_DH"/>
</dbReference>
<dbReference type="GO" id="GO:0004657">
    <property type="term" value="F:proline dehydrogenase activity"/>
    <property type="evidence" value="ECO:0007669"/>
    <property type="project" value="InterPro"/>
</dbReference>
<dbReference type="GO" id="GO:0010133">
    <property type="term" value="P:L-proline catabolic process to L-glutamate"/>
    <property type="evidence" value="ECO:0007669"/>
    <property type="project" value="InterPro"/>
</dbReference>
<protein>
    <recommendedName>
        <fullName evidence="2">L-glutamate gamma-semialdehyde dehydrogenase</fullName>
        <ecNumber evidence="2">1.2.1.88</ecNumber>
    </recommendedName>
</protein>
<evidence type="ECO:0000259" key="9">
    <source>
        <dbReference type="Pfam" id="PF18083"/>
    </source>
</evidence>
<dbReference type="GO" id="GO:0003842">
    <property type="term" value="F:L-glutamate gamma-semialdehyde dehydrogenase activity"/>
    <property type="evidence" value="ECO:0007669"/>
    <property type="project" value="UniProtKB-EC"/>
</dbReference>
<dbReference type="InterPro" id="IPR025703">
    <property type="entry name" value="Bifunct_PutA"/>
</dbReference>
<dbReference type="InterPro" id="IPR002872">
    <property type="entry name" value="Proline_DH_dom"/>
</dbReference>
<name>A0A5R9GLX3_9PROT</name>
<dbReference type="Pfam" id="PF18083">
    <property type="entry name" value="PutA_N"/>
    <property type="match status" value="1"/>
</dbReference>
<dbReference type="AlphaFoldDB" id="A0A5R9GLX3"/>
<keyword evidence="4" id="KW-0520">NAD</keyword>
<dbReference type="GO" id="GO:0003700">
    <property type="term" value="F:DNA-binding transcription factor activity"/>
    <property type="evidence" value="ECO:0007669"/>
    <property type="project" value="InterPro"/>
</dbReference>
<dbReference type="Pfam" id="PF01619">
    <property type="entry name" value="Pro_dh"/>
    <property type="match status" value="1"/>
</dbReference>
<dbReference type="InterPro" id="IPR050485">
    <property type="entry name" value="Proline_metab_enzyme"/>
</dbReference>
<dbReference type="Proteomes" id="UP000306585">
    <property type="component" value="Unassembled WGS sequence"/>
</dbReference>
<dbReference type="InterPro" id="IPR015590">
    <property type="entry name" value="Aldehyde_DH_dom"/>
</dbReference>
<evidence type="ECO:0000256" key="3">
    <source>
        <dbReference type="ARBA" id="ARBA00023002"/>
    </source>
</evidence>
<evidence type="ECO:0000256" key="6">
    <source>
        <dbReference type="PIRSR" id="PIRSR000197-1"/>
    </source>
</evidence>
<reference evidence="10 11" key="1">
    <citation type="journal article" date="2019" name="Appl. Environ. Microbiol.">
        <title>Environmental Evidence and Genomic Insight of Iron-oxidizing Bacteria Preference Towards More Corrosion Resistant Stainless Steel at Higher Salinities.</title>
        <authorList>
            <person name="Garrison C.E."/>
            <person name="Price K.A."/>
            <person name="Field E.K."/>
        </authorList>
    </citation>
    <scope>NUCLEOTIDE SEQUENCE [LARGE SCALE GENOMIC DNA]</scope>
    <source>
        <strain evidence="10 11">P3</strain>
    </source>
</reference>